<proteinExistence type="predicted"/>
<accession>A0A0A9BPW4</accession>
<protein>
    <submittedName>
        <fullName evidence="1">Uncharacterized protein</fullName>
    </submittedName>
</protein>
<dbReference type="AlphaFoldDB" id="A0A0A9BPW4"/>
<dbReference type="EMBL" id="GBRH01234650">
    <property type="protein sequence ID" value="JAD63245.1"/>
    <property type="molecule type" value="Transcribed_RNA"/>
</dbReference>
<evidence type="ECO:0000313" key="1">
    <source>
        <dbReference type="EMBL" id="JAD63245.1"/>
    </source>
</evidence>
<reference evidence="1" key="2">
    <citation type="journal article" date="2015" name="Data Brief">
        <title>Shoot transcriptome of the giant reed, Arundo donax.</title>
        <authorList>
            <person name="Barrero R.A."/>
            <person name="Guerrero F.D."/>
            <person name="Moolhuijzen P."/>
            <person name="Goolsby J.A."/>
            <person name="Tidwell J."/>
            <person name="Bellgard S.E."/>
            <person name="Bellgard M.I."/>
        </authorList>
    </citation>
    <scope>NUCLEOTIDE SEQUENCE</scope>
    <source>
        <tissue evidence="1">Shoot tissue taken approximately 20 cm above the soil surface</tissue>
    </source>
</reference>
<sequence>MHNINLFIHIIINNDTHTTSTFHNFILIQDRKGIEIV</sequence>
<name>A0A0A9BPW4_ARUDO</name>
<reference evidence="1" key="1">
    <citation type="submission" date="2014-09" db="EMBL/GenBank/DDBJ databases">
        <authorList>
            <person name="Magalhaes I.L.F."/>
            <person name="Oliveira U."/>
            <person name="Santos F.R."/>
            <person name="Vidigal T.H.D.A."/>
            <person name="Brescovit A.D."/>
            <person name="Santos A.J."/>
        </authorList>
    </citation>
    <scope>NUCLEOTIDE SEQUENCE</scope>
    <source>
        <tissue evidence="1">Shoot tissue taken approximately 20 cm above the soil surface</tissue>
    </source>
</reference>
<organism evidence="1">
    <name type="scientific">Arundo donax</name>
    <name type="common">Giant reed</name>
    <name type="synonym">Donax arundinaceus</name>
    <dbReference type="NCBI Taxonomy" id="35708"/>
    <lineage>
        <taxon>Eukaryota</taxon>
        <taxon>Viridiplantae</taxon>
        <taxon>Streptophyta</taxon>
        <taxon>Embryophyta</taxon>
        <taxon>Tracheophyta</taxon>
        <taxon>Spermatophyta</taxon>
        <taxon>Magnoliopsida</taxon>
        <taxon>Liliopsida</taxon>
        <taxon>Poales</taxon>
        <taxon>Poaceae</taxon>
        <taxon>PACMAD clade</taxon>
        <taxon>Arundinoideae</taxon>
        <taxon>Arundineae</taxon>
        <taxon>Arundo</taxon>
    </lineage>
</organism>